<keyword evidence="1" id="KW-0488">Methylation</keyword>
<dbReference type="InterPro" id="IPR012902">
    <property type="entry name" value="N_methyl_site"/>
</dbReference>
<reference evidence="3 4" key="1">
    <citation type="submission" date="2023-04" db="EMBL/GenBank/DDBJ databases">
        <title>A novel bacteria isolated from coastal sediment.</title>
        <authorList>
            <person name="Liu X.-J."/>
            <person name="Du Z.-J."/>
        </authorList>
    </citation>
    <scope>NUCLEOTIDE SEQUENCE [LARGE SCALE GENOMIC DNA]</scope>
    <source>
        <strain evidence="3 4">SDUM461004</strain>
    </source>
</reference>
<accession>A0ABU1AMW4</accession>
<dbReference type="InterPro" id="IPR000983">
    <property type="entry name" value="Bac_GSPG_pilin"/>
</dbReference>
<dbReference type="RefSeq" id="WP_308986574.1">
    <property type="nucleotide sequence ID" value="NZ_JARXIC010000048.1"/>
</dbReference>
<dbReference type="Gene3D" id="3.30.700.10">
    <property type="entry name" value="Glycoprotein, Type 4 Pilin"/>
    <property type="match status" value="1"/>
</dbReference>
<proteinExistence type="predicted"/>
<protein>
    <submittedName>
        <fullName evidence="3">Prepilin-type N-terminal cleavage/methylation domain-containing protein</fullName>
    </submittedName>
</protein>
<dbReference type="EMBL" id="JARXIC010000048">
    <property type="protein sequence ID" value="MDQ8196134.1"/>
    <property type="molecule type" value="Genomic_DNA"/>
</dbReference>
<keyword evidence="2" id="KW-0472">Membrane</keyword>
<dbReference type="SUPFAM" id="SSF54523">
    <property type="entry name" value="Pili subunits"/>
    <property type="match status" value="1"/>
</dbReference>
<keyword evidence="2" id="KW-1133">Transmembrane helix</keyword>
<gene>
    <name evidence="3" type="ORF">QEH59_16990</name>
</gene>
<feature type="transmembrane region" description="Helical" evidence="2">
    <location>
        <begin position="6"/>
        <end position="27"/>
    </location>
</feature>
<evidence type="ECO:0000313" key="4">
    <source>
        <dbReference type="Proteomes" id="UP001243717"/>
    </source>
</evidence>
<organism evidence="3 4">
    <name type="scientific">Thalassobacterium sedimentorum</name>
    <dbReference type="NCBI Taxonomy" id="3041258"/>
    <lineage>
        <taxon>Bacteria</taxon>
        <taxon>Pseudomonadati</taxon>
        <taxon>Verrucomicrobiota</taxon>
        <taxon>Opitutia</taxon>
        <taxon>Puniceicoccales</taxon>
        <taxon>Coraliomargaritaceae</taxon>
        <taxon>Thalassobacterium</taxon>
    </lineage>
</organism>
<keyword evidence="4" id="KW-1185">Reference proteome</keyword>
<dbReference type="Proteomes" id="UP001243717">
    <property type="component" value="Unassembled WGS sequence"/>
</dbReference>
<dbReference type="Pfam" id="PF07963">
    <property type="entry name" value="N_methyl"/>
    <property type="match status" value="1"/>
</dbReference>
<dbReference type="NCBIfam" id="TIGR04294">
    <property type="entry name" value="pre_pil_HX9DG"/>
    <property type="match status" value="1"/>
</dbReference>
<dbReference type="PANTHER" id="PTHR30093">
    <property type="entry name" value="GENERAL SECRETION PATHWAY PROTEIN G"/>
    <property type="match status" value="1"/>
</dbReference>
<evidence type="ECO:0000313" key="3">
    <source>
        <dbReference type="EMBL" id="MDQ8196134.1"/>
    </source>
</evidence>
<dbReference type="InterPro" id="IPR045584">
    <property type="entry name" value="Pilin-like"/>
</dbReference>
<name>A0ABU1AMW4_9BACT</name>
<comment type="caution">
    <text evidence="3">The sequence shown here is derived from an EMBL/GenBank/DDBJ whole genome shotgun (WGS) entry which is preliminary data.</text>
</comment>
<evidence type="ECO:0000256" key="2">
    <source>
        <dbReference type="SAM" id="Phobius"/>
    </source>
</evidence>
<dbReference type="InterPro" id="IPR027558">
    <property type="entry name" value="Pre_pil_HX9DG_C"/>
</dbReference>
<keyword evidence="2" id="KW-0812">Transmembrane</keyword>
<dbReference type="PROSITE" id="PS00409">
    <property type="entry name" value="PROKAR_NTER_METHYL"/>
    <property type="match status" value="1"/>
</dbReference>
<sequence>MHGFTLIELLVVIAIIAILAAILISSLSSIRSRTSIAQSTSNLRQLGNAISLYALEHNNRVPPKLAPGTTLFSVYSWTGKRGSNGIYKATGADLRPLNYYLGITSPDDPCEIANYPSDESGNYDTYGSAYAANTTHPTITYSAQDLTRNTGATLGALMNDIASPSRFVLMAEKGGLDYAVWGALNTKTLNSKNQIAWNFLFADGHVEFVYPEKGEITTPQYTFDRKQ</sequence>
<evidence type="ECO:0000256" key="1">
    <source>
        <dbReference type="ARBA" id="ARBA00022481"/>
    </source>
</evidence>
<dbReference type="PRINTS" id="PR00813">
    <property type="entry name" value="BCTERIALGSPG"/>
</dbReference>
<dbReference type="NCBIfam" id="TIGR02532">
    <property type="entry name" value="IV_pilin_GFxxxE"/>
    <property type="match status" value="1"/>
</dbReference>